<dbReference type="EMBL" id="JAWJZY010000002">
    <property type="protein sequence ID" value="MEE8658460.1"/>
    <property type="molecule type" value="Genomic_DNA"/>
</dbReference>
<dbReference type="SMART" id="SM00079">
    <property type="entry name" value="PBPe"/>
    <property type="match status" value="1"/>
</dbReference>
<feature type="transmembrane region" description="Helical" evidence="10">
    <location>
        <begin position="330"/>
        <end position="353"/>
    </location>
</feature>
<dbReference type="SUPFAM" id="SSF161098">
    <property type="entry name" value="MetI-like"/>
    <property type="match status" value="1"/>
</dbReference>
<keyword evidence="11" id="KW-0732">Signal</keyword>
<evidence type="ECO:0000256" key="7">
    <source>
        <dbReference type="ARBA" id="ARBA00022970"/>
    </source>
</evidence>
<dbReference type="SUPFAM" id="SSF53850">
    <property type="entry name" value="Periplasmic binding protein-like II"/>
    <property type="match status" value="1"/>
</dbReference>
<accession>A0ABU7U0P6</accession>
<keyword evidence="6 10" id="KW-0812">Transmembrane</keyword>
<keyword evidence="7" id="KW-0029">Amino-acid transport</keyword>
<comment type="caution">
    <text evidence="13">The sequence shown here is derived from an EMBL/GenBank/DDBJ whole genome shotgun (WGS) entry which is preliminary data.</text>
</comment>
<dbReference type="PANTHER" id="PTHR30614:SF20">
    <property type="entry name" value="GLUTAMINE TRANSPORT SYSTEM PERMEASE PROTEIN GLNP"/>
    <property type="match status" value="1"/>
</dbReference>
<dbReference type="SMART" id="SM00062">
    <property type="entry name" value="PBPb"/>
    <property type="match status" value="1"/>
</dbReference>
<keyword evidence="8 10" id="KW-1133">Transmembrane helix</keyword>
<evidence type="ECO:0000256" key="5">
    <source>
        <dbReference type="ARBA" id="ARBA00022475"/>
    </source>
</evidence>
<dbReference type="CDD" id="cd06261">
    <property type="entry name" value="TM_PBP2"/>
    <property type="match status" value="1"/>
</dbReference>
<gene>
    <name evidence="13" type="ORF">DOFOFD_05490</name>
</gene>
<comment type="function">
    <text evidence="1">Part of the binding-protein-dependent transport system for glutamine; probably responsible for the translocation of the substrate across the membrane.</text>
</comment>
<keyword evidence="9 10" id="KW-0472">Membrane</keyword>
<dbReference type="InterPro" id="IPR001320">
    <property type="entry name" value="Iontro_rcpt_C"/>
</dbReference>
<evidence type="ECO:0000256" key="3">
    <source>
        <dbReference type="ARBA" id="ARBA00010072"/>
    </source>
</evidence>
<keyword evidence="5" id="KW-1003">Cell membrane</keyword>
<dbReference type="InterPro" id="IPR001638">
    <property type="entry name" value="Solute-binding_3/MltF_N"/>
</dbReference>
<evidence type="ECO:0000313" key="14">
    <source>
        <dbReference type="Proteomes" id="UP001312908"/>
    </source>
</evidence>
<reference evidence="13 14" key="1">
    <citation type="submission" date="2023-10" db="EMBL/GenBank/DDBJ databases">
        <title>Sorlinia euscelidii gen. nov., sp. nov., an acetic acid bacteria isolated from the gut of Euscelidius variegatus emitter.</title>
        <authorList>
            <person name="Michoud G."/>
            <person name="Marasco R."/>
            <person name="Seferji K."/>
            <person name="Gonella E."/>
            <person name="Garuglieri E."/>
            <person name="Alma A."/>
            <person name="Mapelli F."/>
            <person name="Borin S."/>
            <person name="Daffonchio D."/>
            <person name="Crotti E."/>
        </authorList>
    </citation>
    <scope>NUCLEOTIDE SEQUENCE [LARGE SCALE GENOMIC DNA]</scope>
    <source>
        <strain evidence="13 14">EV16P</strain>
    </source>
</reference>
<evidence type="ECO:0000259" key="12">
    <source>
        <dbReference type="PROSITE" id="PS50928"/>
    </source>
</evidence>
<dbReference type="InterPro" id="IPR010065">
    <property type="entry name" value="AA_ABC_transptr_permease_3TM"/>
</dbReference>
<dbReference type="Pfam" id="PF00497">
    <property type="entry name" value="SBP_bac_3"/>
    <property type="match status" value="1"/>
</dbReference>
<dbReference type="Proteomes" id="UP001312908">
    <property type="component" value="Unassembled WGS sequence"/>
</dbReference>
<feature type="signal peptide" evidence="11">
    <location>
        <begin position="1"/>
        <end position="19"/>
    </location>
</feature>
<evidence type="ECO:0000256" key="2">
    <source>
        <dbReference type="ARBA" id="ARBA00004429"/>
    </source>
</evidence>
<evidence type="ECO:0000256" key="11">
    <source>
        <dbReference type="SAM" id="SignalP"/>
    </source>
</evidence>
<evidence type="ECO:0000256" key="9">
    <source>
        <dbReference type="ARBA" id="ARBA00023136"/>
    </source>
</evidence>
<feature type="domain" description="ABC transmembrane type-1" evidence="12">
    <location>
        <begin position="294"/>
        <end position="482"/>
    </location>
</feature>
<dbReference type="InterPro" id="IPR043429">
    <property type="entry name" value="ArtM/GltK/GlnP/TcyL/YhdX-like"/>
</dbReference>
<dbReference type="NCBIfam" id="TIGR01726">
    <property type="entry name" value="HEQRo_perm_3TM"/>
    <property type="match status" value="1"/>
</dbReference>
<protein>
    <submittedName>
        <fullName evidence="13">ABC transmembrane type-1 domain-containing protein</fullName>
    </submittedName>
</protein>
<keyword evidence="4 10" id="KW-0813">Transport</keyword>
<feature type="transmembrane region" description="Helical" evidence="10">
    <location>
        <begin position="294"/>
        <end position="318"/>
    </location>
</feature>
<evidence type="ECO:0000313" key="13">
    <source>
        <dbReference type="EMBL" id="MEE8658460.1"/>
    </source>
</evidence>
<dbReference type="Gene3D" id="3.40.190.10">
    <property type="entry name" value="Periplasmic binding protein-like II"/>
    <property type="match status" value="2"/>
</dbReference>
<dbReference type="Pfam" id="PF00528">
    <property type="entry name" value="BPD_transp_1"/>
    <property type="match status" value="1"/>
</dbReference>
<organism evidence="13 14">
    <name type="scientific">Sorlinia euscelidii</name>
    <dbReference type="NCBI Taxonomy" id="3081148"/>
    <lineage>
        <taxon>Bacteria</taxon>
        <taxon>Pseudomonadati</taxon>
        <taxon>Pseudomonadota</taxon>
        <taxon>Alphaproteobacteria</taxon>
        <taxon>Acetobacterales</taxon>
        <taxon>Acetobacteraceae</taxon>
        <taxon>Sorlinia</taxon>
    </lineage>
</organism>
<feature type="chain" id="PRO_5046827275" evidence="11">
    <location>
        <begin position="20"/>
        <end position="501"/>
    </location>
</feature>
<dbReference type="CDD" id="cd13530">
    <property type="entry name" value="PBP2_peptides_like"/>
    <property type="match status" value="1"/>
</dbReference>
<dbReference type="PANTHER" id="PTHR30614">
    <property type="entry name" value="MEMBRANE COMPONENT OF AMINO ACID ABC TRANSPORTER"/>
    <property type="match status" value="1"/>
</dbReference>
<comment type="subcellular location">
    <subcellularLocation>
        <location evidence="2">Cell inner membrane</location>
        <topology evidence="2">Multi-pass membrane protein</topology>
    </subcellularLocation>
    <subcellularLocation>
        <location evidence="10">Cell membrane</location>
        <topology evidence="10">Multi-pass membrane protein</topology>
    </subcellularLocation>
</comment>
<feature type="transmembrane region" description="Helical" evidence="10">
    <location>
        <begin position="460"/>
        <end position="482"/>
    </location>
</feature>
<dbReference type="PROSITE" id="PS50928">
    <property type="entry name" value="ABC_TM1"/>
    <property type="match status" value="1"/>
</dbReference>
<evidence type="ECO:0000256" key="8">
    <source>
        <dbReference type="ARBA" id="ARBA00022989"/>
    </source>
</evidence>
<sequence length="501" mass="55958">MRWLITLLTFILMITPATARGTLLWASDGEANVPYVFHDPASQSRMQGFEFDIMREVGHRLNVTPKFVQNDWDGLIPGLQRGLYRLVVDGIEITPEHEDAVLFSRPYYQTGERIVVRKGQSGLDSLEALRGHVVGTIRGTYAERLLRDSSDIAIRTYMEETNAVSDLRNKRLDALLVDAPIAVYYGALSDDLKLVGKQIGTVHYGIAMRKGDYAMRDRVDRALSDMMADGTLQRILSRWNLWTPQMAAFTGDETEQNIAPVEWDRYRLAMADRGGWIDRLELYAGFLPLILHGAWLTLAVSAAAMLIAVALGVLLALMRHYGSSPLKFCAGVYIEVVRGTPLLIQILLIFYGLPRFGVNLSPFLAGVVALGLNYAAYEAENYRAGLMSVSQGQMEAAIALNMTRLDAVRLVIVPQAFRTVVPVMTNDFISLLKDSSLVSVITLTELSQTYIRLSSTYYDYFGIGLLIGGAYLLLGLPFVRLARYAEKRLGRFMLANHSHHH</sequence>
<dbReference type="InterPro" id="IPR000515">
    <property type="entry name" value="MetI-like"/>
</dbReference>
<comment type="similarity">
    <text evidence="3">Belongs to the binding-protein-dependent transport system permease family. HisMQ subfamily.</text>
</comment>
<proteinExistence type="inferred from homology"/>
<evidence type="ECO:0000256" key="6">
    <source>
        <dbReference type="ARBA" id="ARBA00022692"/>
    </source>
</evidence>
<evidence type="ECO:0000256" key="10">
    <source>
        <dbReference type="RuleBase" id="RU363032"/>
    </source>
</evidence>
<dbReference type="InterPro" id="IPR035906">
    <property type="entry name" value="MetI-like_sf"/>
</dbReference>
<evidence type="ECO:0000256" key="4">
    <source>
        <dbReference type="ARBA" id="ARBA00022448"/>
    </source>
</evidence>
<dbReference type="Gene3D" id="1.10.3720.10">
    <property type="entry name" value="MetI-like"/>
    <property type="match status" value="1"/>
</dbReference>
<keyword evidence="14" id="KW-1185">Reference proteome</keyword>
<evidence type="ECO:0000256" key="1">
    <source>
        <dbReference type="ARBA" id="ARBA00003159"/>
    </source>
</evidence>
<name>A0ABU7U0P6_9PROT</name>